<keyword evidence="1" id="KW-0812">Transmembrane</keyword>
<evidence type="ECO:0000313" key="2">
    <source>
        <dbReference type="EMBL" id="JAH07072.1"/>
    </source>
</evidence>
<keyword evidence="1" id="KW-1133">Transmembrane helix</keyword>
<name>A0A0E9PRZ8_ANGAN</name>
<accession>A0A0E9PRZ8</accession>
<protein>
    <submittedName>
        <fullName evidence="2">Uncharacterized protein</fullName>
    </submittedName>
</protein>
<organism evidence="2">
    <name type="scientific">Anguilla anguilla</name>
    <name type="common">European freshwater eel</name>
    <name type="synonym">Muraena anguilla</name>
    <dbReference type="NCBI Taxonomy" id="7936"/>
    <lineage>
        <taxon>Eukaryota</taxon>
        <taxon>Metazoa</taxon>
        <taxon>Chordata</taxon>
        <taxon>Craniata</taxon>
        <taxon>Vertebrata</taxon>
        <taxon>Euteleostomi</taxon>
        <taxon>Actinopterygii</taxon>
        <taxon>Neopterygii</taxon>
        <taxon>Teleostei</taxon>
        <taxon>Anguilliformes</taxon>
        <taxon>Anguillidae</taxon>
        <taxon>Anguilla</taxon>
    </lineage>
</organism>
<dbReference type="EMBL" id="GBXM01101505">
    <property type="protein sequence ID" value="JAH07072.1"/>
    <property type="molecule type" value="Transcribed_RNA"/>
</dbReference>
<dbReference type="AlphaFoldDB" id="A0A0E9PRZ8"/>
<reference evidence="2" key="1">
    <citation type="submission" date="2014-11" db="EMBL/GenBank/DDBJ databases">
        <authorList>
            <person name="Amaro Gonzalez C."/>
        </authorList>
    </citation>
    <scope>NUCLEOTIDE SEQUENCE</scope>
</reference>
<proteinExistence type="predicted"/>
<reference evidence="2" key="2">
    <citation type="journal article" date="2015" name="Fish Shellfish Immunol.">
        <title>Early steps in the European eel (Anguilla anguilla)-Vibrio vulnificus interaction in the gills: Role of the RtxA13 toxin.</title>
        <authorList>
            <person name="Callol A."/>
            <person name="Pajuelo D."/>
            <person name="Ebbesson L."/>
            <person name="Teles M."/>
            <person name="MacKenzie S."/>
            <person name="Amaro C."/>
        </authorList>
    </citation>
    <scope>NUCLEOTIDE SEQUENCE</scope>
</reference>
<keyword evidence="1" id="KW-0472">Membrane</keyword>
<evidence type="ECO:0000256" key="1">
    <source>
        <dbReference type="SAM" id="Phobius"/>
    </source>
</evidence>
<sequence>MQQFVSYERLKFKMPCSFVCYLGLTVDVGLCVLYWNLLSFHSFVLF</sequence>
<feature type="transmembrane region" description="Helical" evidence="1">
    <location>
        <begin position="12"/>
        <end position="37"/>
    </location>
</feature>